<dbReference type="AlphaFoldDB" id="A0AAN6MNF9"/>
<evidence type="ECO:0000256" key="3">
    <source>
        <dbReference type="ARBA" id="ARBA00022574"/>
    </source>
</evidence>
<dbReference type="EMBL" id="MU855439">
    <property type="protein sequence ID" value="KAK3903600.1"/>
    <property type="molecule type" value="Genomic_DNA"/>
</dbReference>
<dbReference type="GO" id="GO:0007165">
    <property type="term" value="P:signal transduction"/>
    <property type="evidence" value="ECO:0007669"/>
    <property type="project" value="UniProtKB-ARBA"/>
</dbReference>
<evidence type="ECO:0000313" key="11">
    <source>
        <dbReference type="EMBL" id="KAK3903600.1"/>
    </source>
</evidence>
<evidence type="ECO:0000256" key="2">
    <source>
        <dbReference type="ARBA" id="ARBA00007253"/>
    </source>
</evidence>
<dbReference type="GO" id="GO:0005634">
    <property type="term" value="C:nucleus"/>
    <property type="evidence" value="ECO:0007669"/>
    <property type="project" value="UniProtKB-SubCell"/>
</dbReference>
<dbReference type="InterPro" id="IPR006565">
    <property type="entry name" value="BTP"/>
</dbReference>
<evidence type="ECO:0000256" key="1">
    <source>
        <dbReference type="ARBA" id="ARBA00004123"/>
    </source>
</evidence>
<dbReference type="Pfam" id="PF00400">
    <property type="entry name" value="WD40"/>
    <property type="match status" value="6"/>
</dbReference>
<dbReference type="InterPro" id="IPR020472">
    <property type="entry name" value="WD40_PAC1"/>
</dbReference>
<evidence type="ECO:0000259" key="10">
    <source>
        <dbReference type="SMART" id="SM00576"/>
    </source>
</evidence>
<reference evidence="11" key="2">
    <citation type="submission" date="2023-05" db="EMBL/GenBank/DDBJ databases">
        <authorList>
            <consortium name="Lawrence Berkeley National Laboratory"/>
            <person name="Steindorff A."/>
            <person name="Hensen N."/>
            <person name="Bonometti L."/>
            <person name="Westerberg I."/>
            <person name="Brannstrom I.O."/>
            <person name="Guillou S."/>
            <person name="Cros-Aarteil S."/>
            <person name="Calhoun S."/>
            <person name="Haridas S."/>
            <person name="Kuo A."/>
            <person name="Mondo S."/>
            <person name="Pangilinan J."/>
            <person name="Riley R."/>
            <person name="Labutti K."/>
            <person name="Andreopoulos B."/>
            <person name="Lipzen A."/>
            <person name="Chen C."/>
            <person name="Yanf M."/>
            <person name="Daum C."/>
            <person name="Ng V."/>
            <person name="Clum A."/>
            <person name="Ohm R."/>
            <person name="Martin F."/>
            <person name="Silar P."/>
            <person name="Natvig D."/>
            <person name="Lalanne C."/>
            <person name="Gautier V."/>
            <person name="Ament-Velasquez S.L."/>
            <person name="Kruys A."/>
            <person name="Hutchinson M.I."/>
            <person name="Powell A.J."/>
            <person name="Barry K."/>
            <person name="Miller A.N."/>
            <person name="Grigoriev I.V."/>
            <person name="Debuchy R."/>
            <person name="Gladieux P."/>
            <person name="Thoren M.H."/>
            <person name="Johannesson H."/>
        </authorList>
    </citation>
    <scope>NUCLEOTIDE SEQUENCE</scope>
    <source>
        <strain evidence="11">CBS 103.79</strain>
    </source>
</reference>
<dbReference type="InterPro" id="IPR001680">
    <property type="entry name" value="WD40_rpt"/>
</dbReference>
<feature type="repeat" description="WD" evidence="8">
    <location>
        <begin position="389"/>
        <end position="430"/>
    </location>
</feature>
<gene>
    <name evidence="11" type="ORF">C8A05DRAFT_43202</name>
</gene>
<dbReference type="Pfam" id="PF10406">
    <property type="entry name" value="TAF8_C"/>
    <property type="match status" value="1"/>
</dbReference>
<dbReference type="SMART" id="SM00320">
    <property type="entry name" value="WD40"/>
    <property type="match status" value="7"/>
</dbReference>
<dbReference type="Proteomes" id="UP001303889">
    <property type="component" value="Unassembled WGS sequence"/>
</dbReference>
<dbReference type="InterPro" id="IPR015943">
    <property type="entry name" value="WD40/YVTN_repeat-like_dom_sf"/>
</dbReference>
<keyword evidence="4" id="KW-0677">Repeat</keyword>
<dbReference type="Gene3D" id="1.10.20.10">
    <property type="entry name" value="Histone, subunit A"/>
    <property type="match status" value="1"/>
</dbReference>
<dbReference type="PRINTS" id="PR00320">
    <property type="entry name" value="GPROTEINBRPT"/>
</dbReference>
<feature type="repeat" description="WD" evidence="8">
    <location>
        <begin position="618"/>
        <end position="646"/>
    </location>
</feature>
<organism evidence="11 12">
    <name type="scientific">Staphylotrichum tortipilum</name>
    <dbReference type="NCBI Taxonomy" id="2831512"/>
    <lineage>
        <taxon>Eukaryota</taxon>
        <taxon>Fungi</taxon>
        <taxon>Dikarya</taxon>
        <taxon>Ascomycota</taxon>
        <taxon>Pezizomycotina</taxon>
        <taxon>Sordariomycetes</taxon>
        <taxon>Sordariomycetidae</taxon>
        <taxon>Sordariales</taxon>
        <taxon>Chaetomiaceae</taxon>
        <taxon>Staphylotrichum</taxon>
    </lineage>
</organism>
<dbReference type="PROSITE" id="PS50294">
    <property type="entry name" value="WD_REPEATS_REGION"/>
    <property type="match status" value="6"/>
</dbReference>
<dbReference type="SUPFAM" id="SSF50978">
    <property type="entry name" value="WD40 repeat-like"/>
    <property type="match status" value="1"/>
</dbReference>
<feature type="domain" description="Bromodomain associated" evidence="10">
    <location>
        <begin position="5"/>
        <end position="81"/>
    </location>
</feature>
<sequence>MVTLDELAKKGLRRGISLALESVGFDSAAPEAMESFAAMAESYILALAKDTMAYANSARRSHPIPTDFELALKRHNLTTSSLQPHKKPPIPRSRRLPTYEPLPANDPLDGDLPILGEELDGAPDKAAKRFIPSSFPAFPSIHTYKYTPESVDTVTVSDDWGAFNPDAPSQTLDGSQTQPQQQPQRPLAADEIPHGDPKKMREAAAKEAKAGEGALRRLMRASKIAKQKEVWSAAQRQPARRDRYNLWEAAMRELIEDDTRSKGKEIVPAGLHGDKGRFEIADHSMIVNTEKVCYREDLPRAGRRAPHLPKAPRNRSPFFHRSLHPRKDHKMAEQLILKGTLEGHNGWVTSLATSMENPNMLLSASRDKTLIIWNLTRDETQYGYPKRSLHGHSHIVSDCVISSDGAYALSASWDKTLRLWELSTGTTTRRFVGHTNDVLSVSFSADNRQIVSGSRDRSIKLWNTLGDCKFTITDKGHTEWVSCVRFSPNPQNPVIVSAGWDKLVKVWELSSCKLQTDHIGHTGYINTVTISPDGSLCASGGKDGTTMLWDLNESKHLYSLNANDEIHALVFSPNRYWLCAATASSIIIFDLEKKSKVDELKPEFQNVGKKSREPECVSLAWSADGQTLFAGYTDNIIRAWGVMSRA</sequence>
<dbReference type="SUPFAM" id="SSF47113">
    <property type="entry name" value="Histone-fold"/>
    <property type="match status" value="1"/>
</dbReference>
<dbReference type="FunFam" id="2.130.10.10:FF:000039">
    <property type="entry name" value="Guanine nucleotide-binding protein subunit beta-like protein"/>
    <property type="match status" value="1"/>
</dbReference>
<feature type="repeat" description="WD" evidence="8">
    <location>
        <begin position="518"/>
        <end position="559"/>
    </location>
</feature>
<comment type="similarity">
    <text evidence="2">Belongs to the WD repeat G protein beta family. Ribosomal protein RACK1 subfamily.</text>
</comment>
<evidence type="ECO:0000256" key="5">
    <source>
        <dbReference type="ARBA" id="ARBA00023015"/>
    </source>
</evidence>
<dbReference type="GO" id="GO:0046982">
    <property type="term" value="F:protein heterodimerization activity"/>
    <property type="evidence" value="ECO:0007669"/>
    <property type="project" value="InterPro"/>
</dbReference>
<evidence type="ECO:0000256" key="4">
    <source>
        <dbReference type="ARBA" id="ARBA00022737"/>
    </source>
</evidence>
<feature type="repeat" description="WD" evidence="8">
    <location>
        <begin position="341"/>
        <end position="383"/>
    </location>
</feature>
<feature type="region of interest" description="Disordered" evidence="9">
    <location>
        <begin position="157"/>
        <end position="200"/>
    </location>
</feature>
<dbReference type="InterPro" id="IPR019775">
    <property type="entry name" value="WD40_repeat_CS"/>
</dbReference>
<feature type="compositionally biased region" description="Basic and acidic residues" evidence="9">
    <location>
        <begin position="191"/>
        <end position="200"/>
    </location>
</feature>
<evidence type="ECO:0000256" key="8">
    <source>
        <dbReference type="PROSITE-ProRule" id="PRU00221"/>
    </source>
</evidence>
<feature type="compositionally biased region" description="Low complexity" evidence="9">
    <location>
        <begin position="176"/>
        <end position="186"/>
    </location>
</feature>
<feature type="region of interest" description="Disordered" evidence="9">
    <location>
        <begin position="78"/>
        <end position="100"/>
    </location>
</feature>
<comment type="subcellular location">
    <subcellularLocation>
        <location evidence="1">Nucleus</location>
    </subcellularLocation>
</comment>
<dbReference type="InterPro" id="IPR036322">
    <property type="entry name" value="WD40_repeat_dom_sf"/>
</dbReference>
<dbReference type="InterPro" id="IPR045223">
    <property type="entry name" value="RACK1-like"/>
</dbReference>
<keyword evidence="7" id="KW-0539">Nucleus</keyword>
<dbReference type="PROSITE" id="PS50082">
    <property type="entry name" value="WD_REPEATS_2"/>
    <property type="match status" value="6"/>
</dbReference>
<feature type="repeat" description="WD" evidence="8">
    <location>
        <begin position="431"/>
        <end position="463"/>
    </location>
</feature>
<feature type="compositionally biased region" description="Basic residues" evidence="9">
    <location>
        <begin position="303"/>
        <end position="313"/>
    </location>
</feature>
<accession>A0AAN6MNF9</accession>
<feature type="repeat" description="WD" evidence="8">
    <location>
        <begin position="474"/>
        <end position="511"/>
    </location>
</feature>
<dbReference type="Gene3D" id="2.130.10.10">
    <property type="entry name" value="YVTN repeat-like/Quinoprotein amine dehydrogenase"/>
    <property type="match status" value="1"/>
</dbReference>
<evidence type="ECO:0000313" key="12">
    <source>
        <dbReference type="Proteomes" id="UP001303889"/>
    </source>
</evidence>
<comment type="caution">
    <text evidence="11">The sequence shown here is derived from an EMBL/GenBank/DDBJ whole genome shotgun (WGS) entry which is preliminary data.</text>
</comment>
<dbReference type="Pfam" id="PF07524">
    <property type="entry name" value="Bromo_TP"/>
    <property type="match status" value="1"/>
</dbReference>
<dbReference type="InterPro" id="IPR019473">
    <property type="entry name" value="TFIID_su8_C"/>
</dbReference>
<protein>
    <submittedName>
        <fullName evidence="11">WD40-repeat-containing domain protein</fullName>
    </submittedName>
</protein>
<name>A0AAN6MNF9_9PEZI</name>
<evidence type="ECO:0000256" key="6">
    <source>
        <dbReference type="ARBA" id="ARBA00023163"/>
    </source>
</evidence>
<evidence type="ECO:0000256" key="9">
    <source>
        <dbReference type="SAM" id="MobiDB-lite"/>
    </source>
</evidence>
<keyword evidence="12" id="KW-1185">Reference proteome</keyword>
<evidence type="ECO:0000256" key="7">
    <source>
        <dbReference type="ARBA" id="ARBA00023242"/>
    </source>
</evidence>
<dbReference type="InterPro" id="IPR009072">
    <property type="entry name" value="Histone-fold"/>
</dbReference>
<proteinExistence type="inferred from homology"/>
<feature type="region of interest" description="Disordered" evidence="9">
    <location>
        <begin position="303"/>
        <end position="322"/>
    </location>
</feature>
<dbReference type="PANTHER" id="PTHR19868">
    <property type="entry name" value="RECEPTOR FOR ACTIVATED PROTEIN KINASE C RACK1"/>
    <property type="match status" value="1"/>
</dbReference>
<keyword evidence="6" id="KW-0804">Transcription</keyword>
<dbReference type="PROSITE" id="PS00678">
    <property type="entry name" value="WD_REPEATS_1"/>
    <property type="match status" value="4"/>
</dbReference>
<reference evidence="11" key="1">
    <citation type="journal article" date="2023" name="Mol. Phylogenet. Evol.">
        <title>Genome-scale phylogeny and comparative genomics of the fungal order Sordariales.</title>
        <authorList>
            <person name="Hensen N."/>
            <person name="Bonometti L."/>
            <person name="Westerberg I."/>
            <person name="Brannstrom I.O."/>
            <person name="Guillou S."/>
            <person name="Cros-Aarteil S."/>
            <person name="Calhoun S."/>
            <person name="Haridas S."/>
            <person name="Kuo A."/>
            <person name="Mondo S."/>
            <person name="Pangilinan J."/>
            <person name="Riley R."/>
            <person name="LaButti K."/>
            <person name="Andreopoulos B."/>
            <person name="Lipzen A."/>
            <person name="Chen C."/>
            <person name="Yan M."/>
            <person name="Daum C."/>
            <person name="Ng V."/>
            <person name="Clum A."/>
            <person name="Steindorff A."/>
            <person name="Ohm R.A."/>
            <person name="Martin F."/>
            <person name="Silar P."/>
            <person name="Natvig D.O."/>
            <person name="Lalanne C."/>
            <person name="Gautier V."/>
            <person name="Ament-Velasquez S.L."/>
            <person name="Kruys A."/>
            <person name="Hutchinson M.I."/>
            <person name="Powell A.J."/>
            <person name="Barry K."/>
            <person name="Miller A.N."/>
            <person name="Grigoriev I.V."/>
            <person name="Debuchy R."/>
            <person name="Gladieux P."/>
            <person name="Hiltunen Thoren M."/>
            <person name="Johannesson H."/>
        </authorList>
    </citation>
    <scope>NUCLEOTIDE SEQUENCE</scope>
    <source>
        <strain evidence="11">CBS 103.79</strain>
    </source>
</reference>
<dbReference type="CDD" id="cd00200">
    <property type="entry name" value="WD40"/>
    <property type="match status" value="1"/>
</dbReference>
<keyword evidence="5" id="KW-0805">Transcription regulation</keyword>
<dbReference type="GO" id="GO:0045182">
    <property type="term" value="F:translation regulator activity"/>
    <property type="evidence" value="ECO:0007669"/>
    <property type="project" value="InterPro"/>
</dbReference>
<keyword evidence="3 8" id="KW-0853">WD repeat</keyword>
<feature type="compositionally biased region" description="Basic residues" evidence="9">
    <location>
        <begin position="84"/>
        <end position="95"/>
    </location>
</feature>
<dbReference type="SMART" id="SM00576">
    <property type="entry name" value="BTP"/>
    <property type="match status" value="1"/>
</dbReference>
<dbReference type="CDD" id="cd00076">
    <property type="entry name" value="HFD_SF"/>
    <property type="match status" value="1"/>
</dbReference>
<dbReference type="GO" id="GO:0043022">
    <property type="term" value="F:ribosome binding"/>
    <property type="evidence" value="ECO:0007669"/>
    <property type="project" value="InterPro"/>
</dbReference>